<dbReference type="RefSeq" id="WP_021764612.1">
    <property type="nucleotide sequence ID" value="NZ_JACHVP010000001.1"/>
</dbReference>
<feature type="domain" description="Alanine racemase C-terminal" evidence="5">
    <location>
        <begin position="247"/>
        <end position="357"/>
    </location>
</feature>
<dbReference type="InterPro" id="IPR001608">
    <property type="entry name" value="Ala_racemase_N"/>
</dbReference>
<accession>A0A7W4UW47</accession>
<dbReference type="InterPro" id="IPR000821">
    <property type="entry name" value="Ala_racemase"/>
</dbReference>
<evidence type="ECO:0000259" key="5">
    <source>
        <dbReference type="SMART" id="SM01005"/>
    </source>
</evidence>
<dbReference type="Pfam" id="PF00842">
    <property type="entry name" value="Ala_racemase_C"/>
    <property type="match status" value="1"/>
</dbReference>
<evidence type="ECO:0000256" key="2">
    <source>
        <dbReference type="ARBA" id="ARBA00022898"/>
    </source>
</evidence>
<dbReference type="InterPro" id="IPR011079">
    <property type="entry name" value="Ala_racemase_C"/>
</dbReference>
<dbReference type="InterPro" id="IPR009006">
    <property type="entry name" value="Ala_racemase/Decarboxylase_C"/>
</dbReference>
<dbReference type="PROSITE" id="PS00395">
    <property type="entry name" value="ALANINE_RACEMASE"/>
    <property type="match status" value="1"/>
</dbReference>
<evidence type="ECO:0000313" key="6">
    <source>
        <dbReference type="EMBL" id="MBB2966706.1"/>
    </source>
</evidence>
<dbReference type="Proteomes" id="UP000538196">
    <property type="component" value="Unassembled WGS sequence"/>
</dbReference>
<dbReference type="EC" id="5.1.1.1" evidence="6"/>
<dbReference type="PRINTS" id="PR00992">
    <property type="entry name" value="ALARACEMASE"/>
</dbReference>
<dbReference type="GO" id="GO:0030170">
    <property type="term" value="F:pyridoxal phosphate binding"/>
    <property type="evidence" value="ECO:0007669"/>
    <property type="project" value="TreeGrafter"/>
</dbReference>
<dbReference type="SUPFAM" id="SSF50621">
    <property type="entry name" value="Alanine racemase C-terminal domain-like"/>
    <property type="match status" value="1"/>
</dbReference>
<dbReference type="Gene3D" id="2.40.37.10">
    <property type="entry name" value="Lyase, Ornithine Decarboxylase, Chain A, domain 1"/>
    <property type="match status" value="2"/>
</dbReference>
<evidence type="ECO:0000256" key="1">
    <source>
        <dbReference type="ARBA" id="ARBA00001933"/>
    </source>
</evidence>
<dbReference type="SMART" id="SM01005">
    <property type="entry name" value="Ala_racemase_C"/>
    <property type="match status" value="1"/>
</dbReference>
<dbReference type="GO" id="GO:0008784">
    <property type="term" value="F:alanine racemase activity"/>
    <property type="evidence" value="ECO:0007669"/>
    <property type="project" value="UniProtKB-EC"/>
</dbReference>
<proteinExistence type="predicted"/>
<sequence>MTIVDAIAEPLPRAVIDLAALRRNVAHLAAIAAPAEVMLAVKADAYGHGLLPIAEAGLEAGATSLAVLEVPAGLVLRRAGVTAPLLAWLHGQDTDWRAAIENDVQLGISARWQLDAIAAAGADRPAVVHLKVDTGLSRNGATRADWPGLVDSALALQERGIVRVRAAWSHLADASLEEDRRALAEFHEAVAEAQARGARFEILHLAASSAGIRMPEARFDLVRFGIAAYGFSPFDDATGAELGLIPTMRLEAPVTEVHVDGTTRVRIGIGYGDGVPTLGIAKASVQLAGRRCPVVAVEVDSMLVDAGDARVRAGDPAILFGPGTDGEATAETWADWAETIADEMITGVAARVPRVYVG</sequence>
<dbReference type="CDD" id="cd00430">
    <property type="entry name" value="PLPDE_III_AR"/>
    <property type="match status" value="1"/>
</dbReference>
<keyword evidence="3 6" id="KW-0413">Isomerase</keyword>
<dbReference type="InterPro" id="IPR029066">
    <property type="entry name" value="PLP-binding_barrel"/>
</dbReference>
<evidence type="ECO:0000256" key="4">
    <source>
        <dbReference type="PIRSR" id="PIRSR600821-50"/>
    </source>
</evidence>
<dbReference type="GO" id="GO:0030632">
    <property type="term" value="P:D-alanine biosynthetic process"/>
    <property type="evidence" value="ECO:0007669"/>
    <property type="project" value="TreeGrafter"/>
</dbReference>
<reference evidence="6 7" key="1">
    <citation type="submission" date="2020-08" db="EMBL/GenBank/DDBJ databases">
        <title>Sequencing the genomes of 1000 actinobacteria strains.</title>
        <authorList>
            <person name="Klenk H.-P."/>
        </authorList>
    </citation>
    <scope>NUCLEOTIDE SEQUENCE [LARGE SCALE GENOMIC DNA]</scope>
    <source>
        <strain evidence="6 7">DSM 20146</strain>
    </source>
</reference>
<feature type="modified residue" description="N6-(pyridoxal phosphate)lysine" evidence="4">
    <location>
        <position position="42"/>
    </location>
</feature>
<dbReference type="PANTHER" id="PTHR30511">
    <property type="entry name" value="ALANINE RACEMASE"/>
    <property type="match status" value="1"/>
</dbReference>
<dbReference type="NCBIfam" id="TIGR00492">
    <property type="entry name" value="alr"/>
    <property type="match status" value="1"/>
</dbReference>
<organism evidence="6 7">
    <name type="scientific">Leifsonia aquatica</name>
    <name type="common">Corynebacterium aquaticum</name>
    <dbReference type="NCBI Taxonomy" id="144185"/>
    <lineage>
        <taxon>Bacteria</taxon>
        <taxon>Bacillati</taxon>
        <taxon>Actinomycetota</taxon>
        <taxon>Actinomycetes</taxon>
        <taxon>Micrococcales</taxon>
        <taxon>Microbacteriaceae</taxon>
        <taxon>Leifsonia</taxon>
    </lineage>
</organism>
<dbReference type="GO" id="GO:0005829">
    <property type="term" value="C:cytosol"/>
    <property type="evidence" value="ECO:0007669"/>
    <property type="project" value="TreeGrafter"/>
</dbReference>
<comment type="caution">
    <text evidence="6">The sequence shown here is derived from an EMBL/GenBank/DDBJ whole genome shotgun (WGS) entry which is preliminary data.</text>
</comment>
<dbReference type="EMBL" id="JACHVP010000001">
    <property type="protein sequence ID" value="MBB2966706.1"/>
    <property type="molecule type" value="Genomic_DNA"/>
</dbReference>
<comment type="cofactor">
    <cofactor evidence="1 4">
        <name>pyridoxal 5'-phosphate</name>
        <dbReference type="ChEBI" id="CHEBI:597326"/>
    </cofactor>
</comment>
<keyword evidence="2 4" id="KW-0663">Pyridoxal phosphate</keyword>
<name>A0A7W4UW47_LEIAQ</name>
<gene>
    <name evidence="6" type="ORF">FHX33_001438</name>
</gene>
<dbReference type="Pfam" id="PF01168">
    <property type="entry name" value="Ala_racemase_N"/>
    <property type="match status" value="1"/>
</dbReference>
<dbReference type="PANTHER" id="PTHR30511:SF0">
    <property type="entry name" value="ALANINE RACEMASE, CATABOLIC-RELATED"/>
    <property type="match status" value="1"/>
</dbReference>
<dbReference type="AlphaFoldDB" id="A0A7W4UW47"/>
<evidence type="ECO:0000256" key="3">
    <source>
        <dbReference type="ARBA" id="ARBA00023235"/>
    </source>
</evidence>
<protein>
    <submittedName>
        <fullName evidence="6">Alanine racemase</fullName>
        <ecNumber evidence="6">5.1.1.1</ecNumber>
    </submittedName>
</protein>
<evidence type="ECO:0000313" key="7">
    <source>
        <dbReference type="Proteomes" id="UP000538196"/>
    </source>
</evidence>
<dbReference type="SUPFAM" id="SSF51419">
    <property type="entry name" value="PLP-binding barrel"/>
    <property type="match status" value="1"/>
</dbReference>
<dbReference type="InterPro" id="IPR020622">
    <property type="entry name" value="Ala_racemase_pyridoxalP-BS"/>
</dbReference>
<dbReference type="Gene3D" id="3.20.20.10">
    <property type="entry name" value="Alanine racemase"/>
    <property type="match status" value="1"/>
</dbReference>
<dbReference type="GO" id="GO:0009252">
    <property type="term" value="P:peptidoglycan biosynthetic process"/>
    <property type="evidence" value="ECO:0007669"/>
    <property type="project" value="TreeGrafter"/>
</dbReference>
<keyword evidence="7" id="KW-1185">Reference proteome</keyword>